<evidence type="ECO:0000256" key="12">
    <source>
        <dbReference type="PROSITE-ProRule" id="PRU00282"/>
    </source>
</evidence>
<dbReference type="InterPro" id="IPR002067">
    <property type="entry name" value="MCP"/>
</dbReference>
<feature type="compositionally biased region" description="Polar residues" evidence="14">
    <location>
        <begin position="432"/>
        <end position="443"/>
    </location>
</feature>
<evidence type="ECO:0000256" key="6">
    <source>
        <dbReference type="ARBA" id="ARBA00022737"/>
    </source>
</evidence>
<keyword evidence="5" id="KW-0479">Metal-binding</keyword>
<dbReference type="GO" id="GO:0055085">
    <property type="term" value="P:transmembrane transport"/>
    <property type="evidence" value="ECO:0007669"/>
    <property type="project" value="InterPro"/>
</dbReference>
<feature type="repeat" description="Solcar" evidence="12">
    <location>
        <begin position="575"/>
        <end position="669"/>
    </location>
</feature>
<comment type="similarity">
    <text evidence="2">Belongs to the mitochondrial carrier (TC 2.A.29) family.</text>
</comment>
<evidence type="ECO:0000256" key="3">
    <source>
        <dbReference type="ARBA" id="ARBA00022448"/>
    </source>
</evidence>
<keyword evidence="3" id="KW-0813">Transport</keyword>
<evidence type="ECO:0000256" key="4">
    <source>
        <dbReference type="ARBA" id="ARBA00022692"/>
    </source>
</evidence>
<evidence type="ECO:0000259" key="15">
    <source>
        <dbReference type="PROSITE" id="PS50222"/>
    </source>
</evidence>
<evidence type="ECO:0000256" key="7">
    <source>
        <dbReference type="ARBA" id="ARBA00022792"/>
    </source>
</evidence>
<dbReference type="GO" id="GO:0005743">
    <property type="term" value="C:mitochondrial inner membrane"/>
    <property type="evidence" value="ECO:0007669"/>
    <property type="project" value="UniProtKB-SubCell"/>
</dbReference>
<evidence type="ECO:0000256" key="10">
    <source>
        <dbReference type="ARBA" id="ARBA00023128"/>
    </source>
</evidence>
<feature type="domain" description="EF-hand" evidence="15">
    <location>
        <begin position="275"/>
        <end position="310"/>
    </location>
</feature>
<dbReference type="GO" id="GO:0005509">
    <property type="term" value="F:calcium ion binding"/>
    <property type="evidence" value="ECO:0007669"/>
    <property type="project" value="InterPro"/>
</dbReference>
<evidence type="ECO:0000256" key="9">
    <source>
        <dbReference type="ARBA" id="ARBA00022989"/>
    </source>
</evidence>
<dbReference type="SUPFAM" id="SSF103506">
    <property type="entry name" value="Mitochondrial carrier"/>
    <property type="match status" value="1"/>
</dbReference>
<evidence type="ECO:0000313" key="17">
    <source>
        <dbReference type="Proteomes" id="UP001214603"/>
    </source>
</evidence>
<dbReference type="PANTHER" id="PTHR24089">
    <property type="entry name" value="SOLUTE CARRIER FAMILY 25"/>
    <property type="match status" value="1"/>
</dbReference>
<dbReference type="PROSITE" id="PS00018">
    <property type="entry name" value="EF_HAND_1"/>
    <property type="match status" value="1"/>
</dbReference>
<keyword evidence="13" id="KW-0175">Coiled coil</keyword>
<dbReference type="InterPro" id="IPR011992">
    <property type="entry name" value="EF-hand-dom_pair"/>
</dbReference>
<evidence type="ECO:0000256" key="14">
    <source>
        <dbReference type="SAM" id="MobiDB-lite"/>
    </source>
</evidence>
<feature type="region of interest" description="Disordered" evidence="14">
    <location>
        <begin position="409"/>
        <end position="455"/>
    </location>
</feature>
<keyword evidence="9" id="KW-1133">Transmembrane helix</keyword>
<feature type="region of interest" description="Disordered" evidence="14">
    <location>
        <begin position="228"/>
        <end position="256"/>
    </location>
</feature>
<comment type="subcellular location">
    <subcellularLocation>
        <location evidence="1">Mitochondrion inner membrane</location>
        <topology evidence="1">Multi-pass membrane protein</topology>
    </subcellularLocation>
</comment>
<dbReference type="InterPro" id="IPR023395">
    <property type="entry name" value="MCP_dom_sf"/>
</dbReference>
<dbReference type="Gene3D" id="1.50.40.10">
    <property type="entry name" value="Mitochondrial carrier domain"/>
    <property type="match status" value="1"/>
</dbReference>
<dbReference type="Proteomes" id="UP001214603">
    <property type="component" value="Chromosome 5"/>
</dbReference>
<dbReference type="FunFam" id="1.50.40.10:FF:000016">
    <property type="entry name" value="Solute carrier family 25 member 23"/>
    <property type="match status" value="1"/>
</dbReference>
<feature type="compositionally biased region" description="Basic and acidic residues" evidence="14">
    <location>
        <begin position="228"/>
        <end position="242"/>
    </location>
</feature>
<dbReference type="PROSITE" id="PS50222">
    <property type="entry name" value="EF_HAND_2"/>
    <property type="match status" value="1"/>
</dbReference>
<dbReference type="PROSITE" id="PS50920">
    <property type="entry name" value="SOLCAR"/>
    <property type="match status" value="3"/>
</dbReference>
<keyword evidence="10" id="KW-0496">Mitochondrion</keyword>
<dbReference type="AlphaFoldDB" id="A0AAF0E1R9"/>
<feature type="repeat" description="Solcar" evidence="12">
    <location>
        <begin position="679"/>
        <end position="768"/>
    </location>
</feature>
<evidence type="ECO:0000256" key="13">
    <source>
        <dbReference type="SAM" id="Coils"/>
    </source>
</evidence>
<evidence type="ECO:0000256" key="2">
    <source>
        <dbReference type="ARBA" id="ARBA00006375"/>
    </source>
</evidence>
<reference evidence="16" key="1">
    <citation type="submission" date="2023-03" db="EMBL/GenBank/DDBJ databases">
        <title>Mating type loci evolution in Malassezia.</title>
        <authorList>
            <person name="Coelho M.A."/>
        </authorList>
    </citation>
    <scope>NUCLEOTIDE SEQUENCE</scope>
    <source>
        <strain evidence="16">CBS 7876</strain>
    </source>
</reference>
<dbReference type="InterPro" id="IPR018108">
    <property type="entry name" value="MCP_transmembrane"/>
</dbReference>
<dbReference type="PRINTS" id="PR00926">
    <property type="entry name" value="MITOCARRIER"/>
</dbReference>
<feature type="repeat" description="Solcar" evidence="12">
    <location>
        <begin position="461"/>
        <end position="557"/>
    </location>
</feature>
<sequence>MSFEEFRAQEPPQSRLLRLRGLFDLLLDRDSKNALAGGRAKQFWRKSASRARYGAGGSLATGSLVSKAGPVQLTSDGSQIHPSEKHESVSPSNYLREWFSNVRRQSYANELLAQCRTCHAEMERMQKKMHEEEEAVRQKNGQNRWAAFFGLGAAEEPATSTPPATRAWYSLVRMANEKAFEEPEREKHSWWASSVRPLFGAGDGAPSSLLKNLESGWKGSRVWGLSATDEKTNHSRSWHDTHGSSSGHDASLDGEASRARQRQIDWEGFLAYAEFQERELYRLFNELDANHDGVLDPREIRAGFDRAGIHPSNMVMRDFIASLASSGVSDVSELRCENLDVSFPEFRDYLLLMPRKPTMQEIFRFYQVRKAVGLFGNEGIFAELGAGWGKTQRGASAVTLDGDVSLAGEEQLSGSKPSHRDAKHAAAGGSAGNRTEAQAGTRTADTESDEKEKGQDVIKSHVALKFLLAGGIAGAVSRTATAPLDRLKVFLMTSQETQGPHAPHSARVGFGELARAFGAIYREGGVRGFWLGNGLNCIKIFPESAIKFFSYETSKRMFAKYVDNVSDSRDISGFSRFISGGFGGIASQLCTSHSSLPAIYPIETLKTRLMSSQSATTTARGVSLLIDTARSMYTQGGFRAYYRGLGAGLVGVFPYSAIDMSTFEGIKLFYLKYTQKEDPGVIPLLAFGSISGSVGATTVYPLNLIRTRLQASGTPAHPRLYTSFFDAAVQTYRNEGFLGFYRGLIPSLAKVVPAVSISYVVYEQSKRYSRMVIGETSQTPAMYGLEQRD</sequence>
<evidence type="ECO:0000256" key="1">
    <source>
        <dbReference type="ARBA" id="ARBA00004448"/>
    </source>
</evidence>
<evidence type="ECO:0000256" key="5">
    <source>
        <dbReference type="ARBA" id="ARBA00022723"/>
    </source>
</evidence>
<keyword evidence="11 12" id="KW-0472">Membrane</keyword>
<name>A0AAF0E1R9_9BASI</name>
<organism evidence="16 17">
    <name type="scientific">Malassezia obtusa</name>
    <dbReference type="NCBI Taxonomy" id="76774"/>
    <lineage>
        <taxon>Eukaryota</taxon>
        <taxon>Fungi</taxon>
        <taxon>Dikarya</taxon>
        <taxon>Basidiomycota</taxon>
        <taxon>Ustilaginomycotina</taxon>
        <taxon>Malasseziomycetes</taxon>
        <taxon>Malasseziales</taxon>
        <taxon>Malasseziaceae</taxon>
        <taxon>Malassezia</taxon>
    </lineage>
</organism>
<proteinExistence type="inferred from homology"/>
<keyword evidence="7" id="KW-0999">Mitochondrion inner membrane</keyword>
<dbReference type="InterPro" id="IPR018247">
    <property type="entry name" value="EF_Hand_1_Ca_BS"/>
</dbReference>
<protein>
    <recommendedName>
        <fullName evidence="15">EF-hand domain-containing protein</fullName>
    </recommendedName>
</protein>
<keyword evidence="8" id="KW-0106">Calcium</keyword>
<accession>A0AAF0E1R9</accession>
<dbReference type="InterPro" id="IPR002048">
    <property type="entry name" value="EF_hand_dom"/>
</dbReference>
<evidence type="ECO:0000256" key="11">
    <source>
        <dbReference type="ARBA" id="ARBA00023136"/>
    </source>
</evidence>
<keyword evidence="4 12" id="KW-0812">Transmembrane</keyword>
<keyword evidence="17" id="KW-1185">Reference proteome</keyword>
<feature type="coiled-coil region" evidence="13">
    <location>
        <begin position="108"/>
        <end position="142"/>
    </location>
</feature>
<evidence type="ECO:0000256" key="8">
    <source>
        <dbReference type="ARBA" id="ARBA00022837"/>
    </source>
</evidence>
<dbReference type="Pfam" id="PF00153">
    <property type="entry name" value="Mito_carr"/>
    <property type="match status" value="3"/>
</dbReference>
<keyword evidence="6" id="KW-0677">Repeat</keyword>
<evidence type="ECO:0000313" key="16">
    <source>
        <dbReference type="EMBL" id="WFD03615.1"/>
    </source>
</evidence>
<dbReference type="Gene3D" id="1.10.238.10">
    <property type="entry name" value="EF-hand"/>
    <property type="match status" value="1"/>
</dbReference>
<gene>
    <name evidence="16" type="ORF">MOBT1_002308</name>
</gene>
<dbReference type="SUPFAM" id="SSF47473">
    <property type="entry name" value="EF-hand"/>
    <property type="match status" value="1"/>
</dbReference>
<dbReference type="EMBL" id="CP119938">
    <property type="protein sequence ID" value="WFD03615.1"/>
    <property type="molecule type" value="Genomic_DNA"/>
</dbReference>